<gene>
    <name evidence="2" type="ORF">PSU4_01900</name>
</gene>
<evidence type="ECO:0000313" key="2">
    <source>
        <dbReference type="EMBL" id="GEL21236.1"/>
    </source>
</evidence>
<dbReference type="GO" id="GO:0005829">
    <property type="term" value="C:cytosol"/>
    <property type="evidence" value="ECO:0007669"/>
    <property type="project" value="TreeGrafter"/>
</dbReference>
<name>A0A511D8X4_9PSEU</name>
<feature type="domain" description="Hydantoinase B/oxoprolinase" evidence="1">
    <location>
        <begin position="47"/>
        <end position="562"/>
    </location>
</feature>
<reference evidence="2 3" key="1">
    <citation type="submission" date="2019-07" db="EMBL/GenBank/DDBJ databases">
        <title>Whole genome shotgun sequence of Pseudonocardia sulfidoxydans NBRC 16205.</title>
        <authorList>
            <person name="Hosoyama A."/>
            <person name="Uohara A."/>
            <person name="Ohji S."/>
            <person name="Ichikawa N."/>
        </authorList>
    </citation>
    <scope>NUCLEOTIDE SEQUENCE [LARGE SCALE GENOMIC DNA]</scope>
    <source>
        <strain evidence="2 3">NBRC 16205</strain>
    </source>
</reference>
<dbReference type="PANTHER" id="PTHR11365:SF23">
    <property type="entry name" value="HYPOTHETICAL 5-OXOPROLINASE (EUROFUNG)-RELATED"/>
    <property type="match status" value="1"/>
</dbReference>
<dbReference type="PANTHER" id="PTHR11365">
    <property type="entry name" value="5-OXOPROLINASE RELATED"/>
    <property type="match status" value="1"/>
</dbReference>
<evidence type="ECO:0000259" key="1">
    <source>
        <dbReference type="Pfam" id="PF02538"/>
    </source>
</evidence>
<evidence type="ECO:0000313" key="3">
    <source>
        <dbReference type="Proteomes" id="UP000321685"/>
    </source>
</evidence>
<organism evidence="2 3">
    <name type="scientific">Pseudonocardia sulfidoxydans NBRC 16205</name>
    <dbReference type="NCBI Taxonomy" id="1223511"/>
    <lineage>
        <taxon>Bacteria</taxon>
        <taxon>Bacillati</taxon>
        <taxon>Actinomycetota</taxon>
        <taxon>Actinomycetes</taxon>
        <taxon>Pseudonocardiales</taxon>
        <taxon>Pseudonocardiaceae</taxon>
        <taxon>Pseudonocardia</taxon>
    </lineage>
</organism>
<dbReference type="OrthoDB" id="102473at2"/>
<dbReference type="AlphaFoldDB" id="A0A511D8X4"/>
<dbReference type="InterPro" id="IPR045079">
    <property type="entry name" value="Oxoprolinase-like"/>
</dbReference>
<dbReference type="GO" id="GO:0017168">
    <property type="term" value="F:5-oxoprolinase (ATP-hydrolyzing) activity"/>
    <property type="evidence" value="ECO:0007669"/>
    <property type="project" value="TreeGrafter"/>
</dbReference>
<sequence length="659" mass="72367">MTEEITHFTIDMTPYEDRARYEPMRLKSWPRDDAAWERVQKLKPTLDSLTVDVIGGALQWAVEEGEAVVERMARSSIIREQHDYRASINSIDCDNVTTVSWAATADPIRDTYALDEIAPGDVYIYNDVHGSCATIGHLPDYCIVIPIFGEGRLIGFSQVFGHVTDVGGAVPGSWPIRSTSIYEEGTICPVIKLFDAGKLNADAQKIILRNSRFPGELQGDIDGFIACARLMERRVLELIDQYGADVVEAAFYAIMDRCENDARAHALPNIPDGTYVGEDFIEEDGISTKPIKIKYTIHKDKDRMVIDASGTGPTAEGPVNWAMDGRHYIKWLGAFLAGEAGQEILVNEGMGRVMQMMIPPDTVLSARHPAPVVDRMECMLVMINAYTAALAKAHKGNVIAGMMNIQLYGIWGHDDEGNEYLYREIFGAGSGARPWADGTDTVDLVPHSKNLPAEFIEQRYPIVVERVGLYKDSGGAGLYRGGLGYLKDVRCLADGFLSITAYRTVFGPFGVNGGKAGLPGVCWINPGTPDEVRLVHRQQMVPVKKGDVVRITTPGGGGWGDPLKRDPDAVCLDVHRNLVSPESARDDYGVVLVDSGNPRHPLAVDVDATEGRRRELAANRAPLKLIERGEAFNKMVEEGLIEVSDFDDLAYDENGNPVG</sequence>
<keyword evidence="3" id="KW-1185">Reference proteome</keyword>
<accession>A0A511D8X4</accession>
<protein>
    <submittedName>
        <fullName evidence="2">5-oxoprolinase</fullName>
    </submittedName>
</protein>
<dbReference type="InterPro" id="IPR003692">
    <property type="entry name" value="Hydantoinase_B"/>
</dbReference>
<proteinExistence type="predicted"/>
<dbReference type="RefSeq" id="WP_147101698.1">
    <property type="nucleotide sequence ID" value="NZ_BJVJ01000001.1"/>
</dbReference>
<comment type="caution">
    <text evidence="2">The sequence shown here is derived from an EMBL/GenBank/DDBJ whole genome shotgun (WGS) entry which is preliminary data.</text>
</comment>
<dbReference type="Proteomes" id="UP000321685">
    <property type="component" value="Unassembled WGS sequence"/>
</dbReference>
<dbReference type="Pfam" id="PF02538">
    <property type="entry name" value="Hydantoinase_B"/>
    <property type="match status" value="1"/>
</dbReference>
<dbReference type="EMBL" id="BJVJ01000001">
    <property type="protein sequence ID" value="GEL21236.1"/>
    <property type="molecule type" value="Genomic_DNA"/>
</dbReference>
<dbReference type="GO" id="GO:0006749">
    <property type="term" value="P:glutathione metabolic process"/>
    <property type="evidence" value="ECO:0007669"/>
    <property type="project" value="TreeGrafter"/>
</dbReference>